<evidence type="ECO:0000313" key="4">
    <source>
        <dbReference type="EMBL" id="AWU78410.1"/>
    </source>
</evidence>
<sequence length="205" mass="23339">MSSSQSVGISRWQLGLGAFTGALIYFTDASKRHNLQNYLYHTISNVLSELGNVHIILLIGVLIVSFFRINHSFLNLTSGLASAFTKSTINIIFLLLRCVSALKLIIVVTRHLIRTRRMTILENNCELLIRQCEQPIHALENQCVICLEELFDKTSSKSELSCNSKGKTLKKNIILDCRHILHVECFKQWYLNSDTCPHCRSKVNF</sequence>
<feature type="domain" description="RING-type" evidence="3">
    <location>
        <begin position="143"/>
        <end position="200"/>
    </location>
</feature>
<evidence type="ECO:0000313" key="5">
    <source>
        <dbReference type="Proteomes" id="UP000249293"/>
    </source>
</evidence>
<dbReference type="RefSeq" id="XP_029323886.1">
    <property type="nucleotide sequence ID" value="XM_029468026.1"/>
</dbReference>
<dbReference type="AlphaFoldDB" id="A0A2U9RA87"/>
<dbReference type="VEuPathDB" id="FungiDB:C5L36_0E04635"/>
<dbReference type="KEGG" id="pkz:C5L36_0E04635"/>
<proteinExistence type="predicted"/>
<keyword evidence="5" id="KW-1185">Reference proteome</keyword>
<dbReference type="PROSITE" id="PS50089">
    <property type="entry name" value="ZF_RING_2"/>
    <property type="match status" value="1"/>
</dbReference>
<dbReference type="Gene3D" id="3.30.40.10">
    <property type="entry name" value="Zinc/RING finger domain, C3HC4 (zinc finger)"/>
    <property type="match status" value="1"/>
</dbReference>
<dbReference type="EMBL" id="CP028777">
    <property type="protein sequence ID" value="AWU78410.1"/>
    <property type="molecule type" value="Genomic_DNA"/>
</dbReference>
<evidence type="ECO:0000256" key="1">
    <source>
        <dbReference type="PROSITE-ProRule" id="PRU00175"/>
    </source>
</evidence>
<keyword evidence="1" id="KW-0479">Metal-binding</keyword>
<accession>A0A2U9RA87</accession>
<keyword evidence="2" id="KW-0472">Membrane</keyword>
<feature type="transmembrane region" description="Helical" evidence="2">
    <location>
        <begin position="12"/>
        <end position="29"/>
    </location>
</feature>
<dbReference type="SMART" id="SM00184">
    <property type="entry name" value="RING"/>
    <property type="match status" value="1"/>
</dbReference>
<dbReference type="OrthoDB" id="7759664at2759"/>
<dbReference type="InterPro" id="IPR013083">
    <property type="entry name" value="Znf_RING/FYVE/PHD"/>
</dbReference>
<keyword evidence="2" id="KW-0812">Transmembrane</keyword>
<reference evidence="4 5" key="1">
    <citation type="submission" date="2018-06" db="EMBL/GenBank/DDBJ databases">
        <title>Population genomics shows no distinction between pathogenic Candida krusei and environmental Pichia kudriavzevii: One species, four names.</title>
        <authorList>
            <person name="Douglass A.P."/>
            <person name="Offei B."/>
            <person name="Braun-Galleani S."/>
            <person name="Coughlan A.Y."/>
            <person name="Martos A."/>
            <person name="Ortiz-Merino R.A."/>
            <person name="Byrne K.P."/>
            <person name="Wolfe K.H."/>
        </authorList>
    </citation>
    <scope>NUCLEOTIDE SEQUENCE [LARGE SCALE GENOMIC DNA]</scope>
    <source>
        <strain evidence="4 5">CBS573</strain>
    </source>
</reference>
<name>A0A2U9RA87_PICKU</name>
<gene>
    <name evidence="4" type="ORF">C5L36_0E04635</name>
</gene>
<organism evidence="4 5">
    <name type="scientific">Pichia kudriavzevii</name>
    <name type="common">Yeast</name>
    <name type="synonym">Issatchenkia orientalis</name>
    <dbReference type="NCBI Taxonomy" id="4909"/>
    <lineage>
        <taxon>Eukaryota</taxon>
        <taxon>Fungi</taxon>
        <taxon>Dikarya</taxon>
        <taxon>Ascomycota</taxon>
        <taxon>Saccharomycotina</taxon>
        <taxon>Pichiomycetes</taxon>
        <taxon>Pichiales</taxon>
        <taxon>Pichiaceae</taxon>
        <taxon>Pichia</taxon>
    </lineage>
</organism>
<evidence type="ECO:0000259" key="3">
    <source>
        <dbReference type="PROSITE" id="PS50089"/>
    </source>
</evidence>
<feature type="transmembrane region" description="Helical" evidence="2">
    <location>
        <begin position="50"/>
        <end position="69"/>
    </location>
</feature>
<dbReference type="GO" id="GO:0008270">
    <property type="term" value="F:zinc ion binding"/>
    <property type="evidence" value="ECO:0007669"/>
    <property type="project" value="UniProtKB-KW"/>
</dbReference>
<dbReference type="Pfam" id="PF13639">
    <property type="entry name" value="zf-RING_2"/>
    <property type="match status" value="1"/>
</dbReference>
<keyword evidence="2" id="KW-1133">Transmembrane helix</keyword>
<keyword evidence="1" id="KW-0862">Zinc</keyword>
<dbReference type="Proteomes" id="UP000249293">
    <property type="component" value="Chromosome 5"/>
</dbReference>
<dbReference type="GeneID" id="40386269"/>
<dbReference type="SUPFAM" id="SSF57850">
    <property type="entry name" value="RING/U-box"/>
    <property type="match status" value="1"/>
</dbReference>
<evidence type="ECO:0000256" key="2">
    <source>
        <dbReference type="SAM" id="Phobius"/>
    </source>
</evidence>
<dbReference type="STRING" id="4909.A0A2U9RA87"/>
<keyword evidence="1" id="KW-0863">Zinc-finger</keyword>
<protein>
    <recommendedName>
        <fullName evidence="3">RING-type domain-containing protein</fullName>
    </recommendedName>
</protein>
<dbReference type="InterPro" id="IPR001841">
    <property type="entry name" value="Znf_RING"/>
</dbReference>
<feature type="transmembrane region" description="Helical" evidence="2">
    <location>
        <begin position="89"/>
        <end position="108"/>
    </location>
</feature>